<sequence>MGVGETLSTPTATNVKLDSMKMYYYDFFSKATPSLPGLTYMYETKESHPPSTLLEIKHYFTYEANGFVDTRTVVLSGFYNTTFTFAFNYDYNDVNELEMSDLVIYKNNEMVHENTLDYSVNDPNESLKYYQYNQYNVTSNSVTDFKTPKNVYNPERNLLPPNIRLQYLNLLDNGVSGFDFGNYYYVVRDLFDNRGFINTHCTFPLQNEYIEHHQPVLLDNIQYKVRQDHYPEIIQYGNVYAGGYRFLYYYKN</sequence>
<dbReference type="RefSeq" id="WP_150012598.1">
    <property type="nucleotide sequence ID" value="NZ_VWSG01000006.1"/>
</dbReference>
<keyword evidence="2" id="KW-1185">Reference proteome</keyword>
<dbReference type="Proteomes" id="UP000325141">
    <property type="component" value="Unassembled WGS sequence"/>
</dbReference>
<accession>A0A5M6CLZ3</accession>
<proteinExistence type="predicted"/>
<evidence type="ECO:0000313" key="2">
    <source>
        <dbReference type="Proteomes" id="UP000325141"/>
    </source>
</evidence>
<protein>
    <submittedName>
        <fullName evidence="1">Uncharacterized protein</fullName>
    </submittedName>
</protein>
<comment type="caution">
    <text evidence="1">The sequence shown here is derived from an EMBL/GenBank/DDBJ whole genome shotgun (WGS) entry which is preliminary data.</text>
</comment>
<name>A0A5M6CLZ3_9FLAO</name>
<reference evidence="1 2" key="1">
    <citation type="submission" date="2019-09" db="EMBL/GenBank/DDBJ databases">
        <title>Genome sequence and assembly of Flavobacterium sp.</title>
        <authorList>
            <person name="Chhetri G."/>
        </authorList>
    </citation>
    <scope>NUCLEOTIDE SEQUENCE [LARGE SCALE GENOMIC DNA]</scope>
    <source>
        <strain evidence="1 2">SNL9</strain>
    </source>
</reference>
<dbReference type="EMBL" id="VWSG01000006">
    <property type="protein sequence ID" value="KAA5534335.1"/>
    <property type="molecule type" value="Genomic_DNA"/>
</dbReference>
<gene>
    <name evidence="1" type="ORF">F0460_09515</name>
</gene>
<evidence type="ECO:0000313" key="1">
    <source>
        <dbReference type="EMBL" id="KAA5534335.1"/>
    </source>
</evidence>
<dbReference type="AlphaFoldDB" id="A0A5M6CLZ3"/>
<organism evidence="1 2">
    <name type="scientific">Paenimyroides baculatum</name>
    <dbReference type="NCBI Taxonomy" id="2608000"/>
    <lineage>
        <taxon>Bacteria</taxon>
        <taxon>Pseudomonadati</taxon>
        <taxon>Bacteroidota</taxon>
        <taxon>Flavobacteriia</taxon>
        <taxon>Flavobacteriales</taxon>
        <taxon>Flavobacteriaceae</taxon>
        <taxon>Paenimyroides</taxon>
    </lineage>
</organism>